<gene>
    <name evidence="1" type="ORF">O1611_g7126</name>
</gene>
<sequence>MCSGTEAPIFALKLIKEISQSLTRGLTFLEFNHLFSVENEPFKQAYISRNAPDSTVFRDVMDFTDPVATTAPTILGDHCEIPPNIDLLIAGTSCVDFSTLNSGKISTMQLTSSGSKLVLEWKNSDRHGANPKSKIPLRDDFFDDFRLWLNGITPAEIQTTETVIGESSFTFLSTLCYINRHRPKMVIMENVSNAPWNFMCDLFLHAADYAAMHTFMDTKDYYIPQTRKRGYVVAVDRRIFGKAADEILAEWKSQVDSLKRSASAPVHDWLLSSNDPLTMRARQDESEKTVASGLTPSRDVLWERSKLRHARVRRQFQLGNERPLTAWGLGGIDQPYDRIDKLVLKGQNDRALDCVDIYYLRCLRAGAETTKAKHAPAGPMQYDVRFKSQIFDLSQNIDRGNINRNFGITGCVTPRGLHLITDQGRLVSGFEALNLQGLPLRDLDLTRESQDELRDLAGNAMTTTVVGTALLSLLLAVHRRGNKIRPPVLDRITTRNQAVVLYKPLYQPSFVQPAFEESWSTSPEPFCNVQEVIDLSKRCRCYCHCNGGAKYSAEEILRCQVCDITRCKSCAGNPPHQFGPASAIKDTIMDDTTPQAMMDHFPTALSSIIDEGVDHIPFRPGFQDSGLQRLIIRALRSVTFYYTRVLVTETVTICYSAEDEYCAFQIQAVVSDTGVTWYLFLDPWSYCGVFLSRSLGIPAAQMSRPFGRARIHPQAPGFLPQQDAWEFWVYDPISFDIDIATPHPGSMEISGVPLENLPAATHADLQSITGTYDHHPECDTAEDGLHVCIQNPKRYLFKDPTRVGPTQEDCYVISDECRLLQSHEFRDFCVRFPPDWTPQAAGARAKISIKGYWKEPMARTAGTQSNPTGSLVRYSKQAGSRSIPQRLDLHYNNEDHEVRTLASVRIKSYLRSDKHLTLLKYERVGLEDWSIVPRSDHSALFELLAPVNVNLGGIESRFSSIDTKSCSICCPKLPDVHWMEKTTDLTKKNIREPYRLSTAMHVYEKELRQCGEPLRVAVNIKHIDFKGTKQVTANYEVNTDLLVHRAVNHLPNLQGDSRRVLSLRSFVDIKKGSLHIPNLRFEPFRNSLRHLPRDSAQRSFEHREIFVDGHTLTRKQEISLNWMLERELHPPPFTERDMEECRVDPLNLRVVAVAERDVLCTGGVLADDVGYGKTVITLALMAAQQSFDQGKSLRQRGGSEGNTSALAASLVFVPRHLVIQWREEAAKFLGWKDMDVFVVTTWSDLQGMVKMAESDAETSLPSPKRPKRANSTITLLEKLRAAKLILVSTGVFNDTYYTWLGKYAGSLAHPKSIPTSNSAKDTTNPNVLGAFQDWYEDAAVHAQKHLSGFNPASFNLSQLETIERRQQSLQNSWRKVVADYYDTSTRLGLQTDSSNRTAKSAKGKEVATAMRKEYGNEARAESLAEQDFAVNKFVHVLEAFSFARVIYDEFSYENFCVAQFVKNARAHAKWVLSATPPTGNVKAVCGIGEMLNVHVVRPVKLRPGLPLITEGPIVLREDPTEKCLSYGKLSTDKSVYERVEQAHKFLRHFTSANPFDEEALGRIQVLENAYCSYMTRRELVKYLDIQRDVRDSDMDVSNILKRHNLDGDAIIGSSSEKRLRAGLALAYFASVDSTDDDDDGTNNKLITSRRRSLQAAQKNLKYISAVAIWLVLRRSEEETQKKNESATSIVKDLAWHFESILEGTAEDFGGLEALEAVTDSTFDKKQFAECSEWLGKFTPDDRTSESYFSELFALLNKQMTRAPWATYFRLPENRINGLKDSEVLAFVRELGGQDPGPLTTTQARERLQELIMVKQASANAHRQEATNSLKANMQPEDQANGAYEGAEENDNADNDICSNSRPAYPRFNNRKKIRGGSYTETESELTDIILKLSQAKEEVVARAKQVTTALNLFHNDPNRRCSACGQHCDDMRFLPECGHFICSSHLGLRSCGQIKSDRYPNGSGCSSLIRKRSIPVHQIDRCPMNAPPMHIVGGEPVPKSSSKTQYILHTINSILQSSDESVLVFYQFDKQQKEICDLLGYYGIAHNNIHSRTRAASPSASPNSERSRDQDSDRDRVRILKINSEEAAGSNYQDANHVIFMSTPVFAKQEDFEKYVRQAKGRAIRHGQPRDVQVYYFVTVNTFEVDLLQLRKKSYIEIEEEDVARFVPMYGNTANNSNSGELTSSLSDEEVWKLTDETNWLVQQNRDW</sequence>
<evidence type="ECO:0000313" key="1">
    <source>
        <dbReference type="EMBL" id="KAJ8126512.1"/>
    </source>
</evidence>
<dbReference type="EMBL" id="JAPUUL010001825">
    <property type="protein sequence ID" value="KAJ8126512.1"/>
    <property type="molecule type" value="Genomic_DNA"/>
</dbReference>
<keyword evidence="2" id="KW-1185">Reference proteome</keyword>
<protein>
    <submittedName>
        <fullName evidence="1">Uncharacterized protein</fullName>
    </submittedName>
</protein>
<comment type="caution">
    <text evidence="1">The sequence shown here is derived from an EMBL/GenBank/DDBJ whole genome shotgun (WGS) entry which is preliminary data.</text>
</comment>
<name>A0ACC2JGJ8_9PEZI</name>
<dbReference type="Proteomes" id="UP001153332">
    <property type="component" value="Unassembled WGS sequence"/>
</dbReference>
<accession>A0ACC2JGJ8</accession>
<evidence type="ECO:0000313" key="2">
    <source>
        <dbReference type="Proteomes" id="UP001153332"/>
    </source>
</evidence>
<proteinExistence type="predicted"/>
<reference evidence="1" key="1">
    <citation type="submission" date="2022-12" db="EMBL/GenBank/DDBJ databases">
        <title>Genome Sequence of Lasiodiplodia mahajangana.</title>
        <authorList>
            <person name="Buettner E."/>
        </authorList>
    </citation>
    <scope>NUCLEOTIDE SEQUENCE</scope>
    <source>
        <strain evidence="1">VT137</strain>
    </source>
</reference>
<organism evidence="1 2">
    <name type="scientific">Lasiodiplodia mahajangana</name>
    <dbReference type="NCBI Taxonomy" id="1108764"/>
    <lineage>
        <taxon>Eukaryota</taxon>
        <taxon>Fungi</taxon>
        <taxon>Dikarya</taxon>
        <taxon>Ascomycota</taxon>
        <taxon>Pezizomycotina</taxon>
        <taxon>Dothideomycetes</taxon>
        <taxon>Dothideomycetes incertae sedis</taxon>
        <taxon>Botryosphaeriales</taxon>
        <taxon>Botryosphaeriaceae</taxon>
        <taxon>Lasiodiplodia</taxon>
    </lineage>
</organism>